<dbReference type="PANTHER" id="PTHR43228">
    <property type="entry name" value="TWO-COMPONENT RESPONSE REGULATOR"/>
    <property type="match status" value="1"/>
</dbReference>
<dbReference type="Gene3D" id="1.25.40.10">
    <property type="entry name" value="Tetratricopeptide repeat domain"/>
    <property type="match status" value="1"/>
</dbReference>
<dbReference type="RefSeq" id="WP_377332910.1">
    <property type="nucleotide sequence ID" value="NZ_JBHSGB010000006.1"/>
</dbReference>
<feature type="domain" description="Response regulatory" evidence="2">
    <location>
        <begin position="10"/>
        <end position="128"/>
    </location>
</feature>
<name>A0ABV9JKR0_9GAMM</name>
<dbReference type="Pfam" id="PF00072">
    <property type="entry name" value="Response_reg"/>
    <property type="match status" value="1"/>
</dbReference>
<dbReference type="PROSITE" id="PS50110">
    <property type="entry name" value="RESPONSE_REGULATORY"/>
    <property type="match status" value="1"/>
</dbReference>
<dbReference type="InterPro" id="IPR019734">
    <property type="entry name" value="TPR_rpt"/>
</dbReference>
<evidence type="ECO:0000256" key="1">
    <source>
        <dbReference type="PROSITE-ProRule" id="PRU00169"/>
    </source>
</evidence>
<protein>
    <submittedName>
        <fullName evidence="3">Response regulator</fullName>
    </submittedName>
</protein>
<dbReference type="Proteomes" id="UP001595962">
    <property type="component" value="Unassembled WGS sequence"/>
</dbReference>
<comment type="caution">
    <text evidence="3">The sequence shown here is derived from an EMBL/GenBank/DDBJ whole genome shotgun (WGS) entry which is preliminary data.</text>
</comment>
<sequence length="538" mass="62183">MTDELSRDIRILIVDEQPILQNYLRFALETLGFLSFSHAENASAALALYQEKFFDLVICSFNLDGKDGYQLYQELKVRNLYRHSTGFIFISADTDPSLVHSVLELQPDEFMVKPFSIKDLKTRIERTMQRKQQLKPLYELLDQNKTVGAVQQIDHWLKQNSMPKFAPLLRKTRGEILINSNRWAEAEQFYDAILDRDPQPWAQLGLARCLMERGEFSQAIFLLQPLLRKSDYKLLALDLLSNIYLQQHLFDKAHAELKQAAALAPRNLLRQQKLLNLSRLNHDYEHQYKAARDLVKFARYSVFEQPDLYLNLARSCIDYALTTSEDDQTYRLSKVANETLNSMRKAFPDQPKEEQQLVLQARLLYLKDQIDKAKQLLLELQKAPQPDRLEDALDKAKALHEVGLLNASRQVLSQVTLDSQQEQGVDPVFIRYLQQEQKERAALPMGPREFNNNAVQMYEQGHWQTALDAFVQAFQVMPSNAGIALNLLQALRSGKAQLDAEQASLLEQQCELLLVNSKLTKEQQQRWLQLQGREPIAI</sequence>
<dbReference type="SMART" id="SM00028">
    <property type="entry name" value="TPR"/>
    <property type="match status" value="3"/>
</dbReference>
<dbReference type="InterPro" id="IPR052048">
    <property type="entry name" value="ST_Response_Regulator"/>
</dbReference>
<dbReference type="Gene3D" id="3.40.50.2300">
    <property type="match status" value="1"/>
</dbReference>
<proteinExistence type="predicted"/>
<dbReference type="SMART" id="SM00448">
    <property type="entry name" value="REC"/>
    <property type="match status" value="1"/>
</dbReference>
<dbReference type="SUPFAM" id="SSF52172">
    <property type="entry name" value="CheY-like"/>
    <property type="match status" value="1"/>
</dbReference>
<accession>A0ABV9JKR0</accession>
<evidence type="ECO:0000259" key="2">
    <source>
        <dbReference type="PROSITE" id="PS50110"/>
    </source>
</evidence>
<dbReference type="Pfam" id="PF14559">
    <property type="entry name" value="TPR_19"/>
    <property type="match status" value="1"/>
</dbReference>
<dbReference type="InterPro" id="IPR011006">
    <property type="entry name" value="CheY-like_superfamily"/>
</dbReference>
<reference evidence="4" key="1">
    <citation type="journal article" date="2019" name="Int. J. Syst. Evol. Microbiol.">
        <title>The Global Catalogue of Microorganisms (GCM) 10K type strain sequencing project: providing services to taxonomists for standard genome sequencing and annotation.</title>
        <authorList>
            <consortium name="The Broad Institute Genomics Platform"/>
            <consortium name="The Broad Institute Genome Sequencing Center for Infectious Disease"/>
            <person name="Wu L."/>
            <person name="Ma J."/>
        </authorList>
    </citation>
    <scope>NUCLEOTIDE SEQUENCE [LARGE SCALE GENOMIC DNA]</scope>
    <source>
        <strain evidence="4">DT28</strain>
    </source>
</reference>
<keyword evidence="4" id="KW-1185">Reference proteome</keyword>
<dbReference type="InterPro" id="IPR001789">
    <property type="entry name" value="Sig_transdc_resp-reg_receiver"/>
</dbReference>
<comment type="caution">
    <text evidence="1">Lacks conserved residue(s) required for the propagation of feature annotation.</text>
</comment>
<gene>
    <name evidence="3" type="ORF">ACFO3I_07255</name>
</gene>
<evidence type="ECO:0000313" key="4">
    <source>
        <dbReference type="Proteomes" id="UP001595962"/>
    </source>
</evidence>
<evidence type="ECO:0000313" key="3">
    <source>
        <dbReference type="EMBL" id="MFC4654805.1"/>
    </source>
</evidence>
<dbReference type="SUPFAM" id="SSF48452">
    <property type="entry name" value="TPR-like"/>
    <property type="match status" value="1"/>
</dbReference>
<dbReference type="EMBL" id="JBHSGB010000006">
    <property type="protein sequence ID" value="MFC4654805.1"/>
    <property type="molecule type" value="Genomic_DNA"/>
</dbReference>
<dbReference type="PANTHER" id="PTHR43228:SF1">
    <property type="entry name" value="TWO-COMPONENT RESPONSE REGULATOR ARR22"/>
    <property type="match status" value="1"/>
</dbReference>
<organism evidence="3 4">
    <name type="scientific">Rheinheimera marina</name>
    <dbReference type="NCBI Taxonomy" id="1774958"/>
    <lineage>
        <taxon>Bacteria</taxon>
        <taxon>Pseudomonadati</taxon>
        <taxon>Pseudomonadota</taxon>
        <taxon>Gammaproteobacteria</taxon>
        <taxon>Chromatiales</taxon>
        <taxon>Chromatiaceae</taxon>
        <taxon>Rheinheimera</taxon>
    </lineage>
</organism>
<dbReference type="InterPro" id="IPR011990">
    <property type="entry name" value="TPR-like_helical_dom_sf"/>
</dbReference>